<organism evidence="1 2">
    <name type="scientific">Splendidivirga corallicola</name>
    <dbReference type="NCBI Taxonomy" id="3051826"/>
    <lineage>
        <taxon>Bacteria</taxon>
        <taxon>Pseudomonadati</taxon>
        <taxon>Bacteroidota</taxon>
        <taxon>Cytophagia</taxon>
        <taxon>Cytophagales</taxon>
        <taxon>Splendidivirgaceae</taxon>
        <taxon>Splendidivirga</taxon>
    </lineage>
</organism>
<dbReference type="EMBL" id="JAUJEA010000010">
    <property type="protein sequence ID" value="MDN5204131.1"/>
    <property type="molecule type" value="Genomic_DNA"/>
</dbReference>
<evidence type="ECO:0000313" key="1">
    <source>
        <dbReference type="EMBL" id="MDN5204131.1"/>
    </source>
</evidence>
<name>A0ABT8KTR1_9BACT</name>
<evidence type="ECO:0008006" key="3">
    <source>
        <dbReference type="Google" id="ProtNLM"/>
    </source>
</evidence>
<proteinExistence type="predicted"/>
<accession>A0ABT8KTR1</accession>
<dbReference type="Proteomes" id="UP001172082">
    <property type="component" value="Unassembled WGS sequence"/>
</dbReference>
<keyword evidence="2" id="KW-1185">Reference proteome</keyword>
<protein>
    <recommendedName>
        <fullName evidence="3">Pyridoxamine 5'-phosphate oxidase putative domain-containing protein</fullName>
    </recommendedName>
</protein>
<sequence length="161" mass="18806">MDIQRDWNKIRLHFKRSFRSNFHVSIASVDAENNPTVTPIGSLFLNHDQTGFYFEKYPSKLPVHAERNKNICVLAVNSNTWFWIKSLFKGKFNSFPAIKLYGKLGERRQASEIEITRLNRRMKATRGMKGHRYLWGDMQLVRDITFTKAHKINLGDMTSGL</sequence>
<evidence type="ECO:0000313" key="2">
    <source>
        <dbReference type="Proteomes" id="UP001172082"/>
    </source>
</evidence>
<dbReference type="Gene3D" id="2.30.110.10">
    <property type="entry name" value="Electron Transport, Fmn-binding Protein, Chain A"/>
    <property type="match status" value="1"/>
</dbReference>
<dbReference type="RefSeq" id="WP_346754155.1">
    <property type="nucleotide sequence ID" value="NZ_JAUJEA010000010.1"/>
</dbReference>
<comment type="caution">
    <text evidence="1">The sequence shown here is derived from an EMBL/GenBank/DDBJ whole genome shotgun (WGS) entry which is preliminary data.</text>
</comment>
<dbReference type="InterPro" id="IPR012349">
    <property type="entry name" value="Split_barrel_FMN-bd"/>
</dbReference>
<reference evidence="1" key="1">
    <citation type="submission" date="2023-06" db="EMBL/GenBank/DDBJ databases">
        <title>Genomic of Parafulvivirga corallium.</title>
        <authorList>
            <person name="Wang G."/>
        </authorList>
    </citation>
    <scope>NUCLEOTIDE SEQUENCE</scope>
    <source>
        <strain evidence="1">BMA10</strain>
    </source>
</reference>
<dbReference type="SUPFAM" id="SSF50475">
    <property type="entry name" value="FMN-binding split barrel"/>
    <property type="match status" value="1"/>
</dbReference>
<gene>
    <name evidence="1" type="ORF">QQ008_22250</name>
</gene>